<dbReference type="OrthoDB" id="2441642at2759"/>
<protein>
    <recommendedName>
        <fullName evidence="4">Transcription factor Opi1</fullName>
    </recommendedName>
</protein>
<name>A0A4U0VC80_9PEZI</name>
<feature type="compositionally biased region" description="Basic and acidic residues" evidence="1">
    <location>
        <begin position="295"/>
        <end position="309"/>
    </location>
</feature>
<proteinExistence type="predicted"/>
<feature type="region of interest" description="Disordered" evidence="1">
    <location>
        <begin position="46"/>
        <end position="113"/>
    </location>
</feature>
<dbReference type="InterPro" id="IPR013927">
    <property type="entry name" value="TF_Opi1_Ccg-8"/>
</dbReference>
<dbReference type="GO" id="GO:0008654">
    <property type="term" value="P:phospholipid biosynthetic process"/>
    <property type="evidence" value="ECO:0007669"/>
    <property type="project" value="TreeGrafter"/>
</dbReference>
<feature type="region of interest" description="Disordered" evidence="1">
    <location>
        <begin position="237"/>
        <end position="314"/>
    </location>
</feature>
<dbReference type="STRING" id="329885.A0A4U0VC80"/>
<feature type="region of interest" description="Disordered" evidence="1">
    <location>
        <begin position="140"/>
        <end position="163"/>
    </location>
</feature>
<feature type="region of interest" description="Disordered" evidence="1">
    <location>
        <begin position="508"/>
        <end position="539"/>
    </location>
</feature>
<dbReference type="GO" id="GO:0006357">
    <property type="term" value="P:regulation of transcription by RNA polymerase II"/>
    <property type="evidence" value="ECO:0007669"/>
    <property type="project" value="TreeGrafter"/>
</dbReference>
<feature type="compositionally biased region" description="Pro residues" evidence="1">
    <location>
        <begin position="1"/>
        <end position="11"/>
    </location>
</feature>
<gene>
    <name evidence="2" type="ORF">B0A54_02409</name>
</gene>
<feature type="compositionally biased region" description="Basic and acidic residues" evidence="1">
    <location>
        <begin position="74"/>
        <end position="86"/>
    </location>
</feature>
<dbReference type="GO" id="GO:0005634">
    <property type="term" value="C:nucleus"/>
    <property type="evidence" value="ECO:0007669"/>
    <property type="project" value="TreeGrafter"/>
</dbReference>
<evidence type="ECO:0000313" key="3">
    <source>
        <dbReference type="Proteomes" id="UP000310066"/>
    </source>
</evidence>
<dbReference type="GO" id="GO:0005783">
    <property type="term" value="C:endoplasmic reticulum"/>
    <property type="evidence" value="ECO:0007669"/>
    <property type="project" value="TreeGrafter"/>
</dbReference>
<dbReference type="PANTHER" id="PTHR38406">
    <property type="entry name" value="TRANSCRIPTIONAL REPRESSOR OPI1"/>
    <property type="match status" value="1"/>
</dbReference>
<sequence>MEVQRTPPPYMQSPVNLGPAPALPDELARFRAHGDITLPNLQTVLSGDFEQSATPQRSSKIPGSPTSPGSLPRIEPRPQHVTRESVETAVASPSEAGSVMSTDNGIRQSADETTSEEVQMREAAEALAVLGNPVANFARSPNDSVHMPSHAQPRSGASPEDACEERPLLNLLTEAHPRVGGTINGTLYAYTTAKSYMPRVVQASAEMVERGVAMPVVNTVGSVGRMTGANRAARMYLTPREASEASQDSERNARSKRRRIDDDMDVEAGMVSPRSIVRHDSEDSLPAYRPSKPPSYREDESPRTTDRSRPMHGRTWSQQFMVSATGLGVALSETSRYTLAYCLNLLGRNAEHIATVTTALKMLLVEYDQARDHFHQTHKVSVETGERPQTPDHDDAARILASLIKKQCDDIWLTLKTVVQSISNTAGGALPGHAREFVRNQLVSLPRRWQMTSNAQSGESETSRNAHRMVAFAQEGLDMIEHVSRACKATLDSAANWVQMAGGGRLAEERSGGLPYPRYHKDDHPMANGEEVQHHLEKR</sequence>
<feature type="compositionally biased region" description="Basic and acidic residues" evidence="1">
    <location>
        <begin position="519"/>
        <end position="539"/>
    </location>
</feature>
<feature type="region of interest" description="Disordered" evidence="1">
    <location>
        <begin position="1"/>
        <end position="22"/>
    </location>
</feature>
<evidence type="ECO:0008006" key="4">
    <source>
        <dbReference type="Google" id="ProtNLM"/>
    </source>
</evidence>
<dbReference type="EMBL" id="NAJP01000008">
    <property type="protein sequence ID" value="TKA46577.1"/>
    <property type="molecule type" value="Genomic_DNA"/>
</dbReference>
<dbReference type="Pfam" id="PF08618">
    <property type="entry name" value="Opi1"/>
    <property type="match status" value="1"/>
</dbReference>
<dbReference type="GO" id="GO:0003714">
    <property type="term" value="F:transcription corepressor activity"/>
    <property type="evidence" value="ECO:0007669"/>
    <property type="project" value="InterPro"/>
</dbReference>
<comment type="caution">
    <text evidence="2">The sequence shown here is derived from an EMBL/GenBank/DDBJ whole genome shotgun (WGS) entry which is preliminary data.</text>
</comment>
<dbReference type="PANTHER" id="PTHR38406:SF1">
    <property type="entry name" value="TRANSCRIPTIONAL REPRESSOR OPI1"/>
    <property type="match status" value="1"/>
</dbReference>
<organism evidence="2 3">
    <name type="scientific">Friedmanniomyces endolithicus</name>
    <dbReference type="NCBI Taxonomy" id="329885"/>
    <lineage>
        <taxon>Eukaryota</taxon>
        <taxon>Fungi</taxon>
        <taxon>Dikarya</taxon>
        <taxon>Ascomycota</taxon>
        <taxon>Pezizomycotina</taxon>
        <taxon>Dothideomycetes</taxon>
        <taxon>Dothideomycetidae</taxon>
        <taxon>Mycosphaerellales</taxon>
        <taxon>Teratosphaeriaceae</taxon>
        <taxon>Friedmanniomyces</taxon>
    </lineage>
</organism>
<feature type="compositionally biased region" description="Polar residues" evidence="1">
    <location>
        <begin position="46"/>
        <end position="69"/>
    </location>
</feature>
<dbReference type="GO" id="GO:0030968">
    <property type="term" value="P:endoplasmic reticulum unfolded protein response"/>
    <property type="evidence" value="ECO:0007669"/>
    <property type="project" value="TreeGrafter"/>
</dbReference>
<evidence type="ECO:0000313" key="2">
    <source>
        <dbReference type="EMBL" id="TKA46577.1"/>
    </source>
</evidence>
<reference evidence="2 3" key="1">
    <citation type="submission" date="2017-03" db="EMBL/GenBank/DDBJ databases">
        <title>Genomes of endolithic fungi from Antarctica.</title>
        <authorList>
            <person name="Coleine C."/>
            <person name="Masonjones S."/>
            <person name="Stajich J.E."/>
        </authorList>
    </citation>
    <scope>NUCLEOTIDE SEQUENCE [LARGE SCALE GENOMIC DNA]</scope>
    <source>
        <strain evidence="2 3">CCFEE 5311</strain>
    </source>
</reference>
<accession>A0A4U0VC80</accession>
<dbReference type="AlphaFoldDB" id="A0A4U0VC80"/>
<dbReference type="Proteomes" id="UP000310066">
    <property type="component" value="Unassembled WGS sequence"/>
</dbReference>
<evidence type="ECO:0000256" key="1">
    <source>
        <dbReference type="SAM" id="MobiDB-lite"/>
    </source>
</evidence>